<gene>
    <name evidence="1" type="ordered locus">XCV0370</name>
</gene>
<evidence type="ECO:0000313" key="2">
    <source>
        <dbReference type="Proteomes" id="UP000007069"/>
    </source>
</evidence>
<reference evidence="1 2" key="1">
    <citation type="journal article" date="2005" name="J. Bacteriol.">
        <title>Insights into genome plasticity and pathogenicity of the plant pathogenic Bacterium Xanthomonas campestris pv. vesicatoria revealed by the complete genome sequence.</title>
        <authorList>
            <person name="Thieme F."/>
            <person name="Koebnik R."/>
            <person name="Bekel T."/>
            <person name="Berger C."/>
            <person name="Boch J."/>
            <person name="Buettner D."/>
            <person name="Caldana C."/>
            <person name="Gaigalat L."/>
            <person name="Goesmann A."/>
            <person name="Kay S."/>
            <person name="Kirchner O."/>
            <person name="Lanz C."/>
            <person name="Linke B."/>
            <person name="McHardy A.C."/>
            <person name="Meyer F."/>
            <person name="Mittenhuber G."/>
            <person name="Nies D.H."/>
            <person name="Niesbach-Kloesgen U."/>
            <person name="Patschkowski T."/>
            <person name="Rueckert C."/>
            <person name="Rupp O."/>
            <person name="Schneicker S."/>
            <person name="Schuster S.C."/>
            <person name="Vorhoelter F.J."/>
            <person name="Weber E."/>
            <person name="Puehler A."/>
            <person name="Bonas U."/>
            <person name="Bartels D."/>
            <person name="Kaiser O."/>
        </authorList>
    </citation>
    <scope>NUCLEOTIDE SEQUENCE [LARGE SCALE GENOMIC DNA]</scope>
    <source>
        <strain evidence="1 2">85-10</strain>
    </source>
</reference>
<organism evidence="2">
    <name type="scientific">Xanthomonas euvesicatoria pv. vesicatoria (strain 85-10)</name>
    <name type="common">Xanthomonas campestris pv. vesicatoria</name>
    <dbReference type="NCBI Taxonomy" id="316273"/>
    <lineage>
        <taxon>Bacteria</taxon>
        <taxon>Pseudomonadati</taxon>
        <taxon>Pseudomonadota</taxon>
        <taxon>Gammaproteobacteria</taxon>
        <taxon>Lysobacterales</taxon>
        <taxon>Lysobacteraceae</taxon>
        <taxon>Xanthomonas</taxon>
    </lineage>
</organism>
<dbReference type="Proteomes" id="UP000007069">
    <property type="component" value="Chromosome"/>
</dbReference>
<evidence type="ECO:0000313" key="1">
    <source>
        <dbReference type="EMBL" id="CAJ22001.1"/>
    </source>
</evidence>
<dbReference type="AlphaFoldDB" id="Q3BYR2"/>
<protein>
    <submittedName>
        <fullName evidence="1">Uncharacterized protein</fullName>
    </submittedName>
</protein>
<dbReference type="HOGENOM" id="CLU_1916247_0_0_6"/>
<sequence length="132" mass="13941">MAVRSSGTPATCPLSGGKTRVRTAALTRHRHPTGAVHRPASRLSMHLGTCATVGEKNITHVVSGSVLLHRVQNGHGCRGRADDDRSGSNACALTRIIQAGLGKRCCAHASHLRSQGDIEPRCPPRNPLRGVC</sequence>
<accession>Q3BYR2</accession>
<proteinExistence type="predicted"/>
<name>Q3BYR2_XANE5</name>
<dbReference type="EMBL" id="AM039952">
    <property type="protein sequence ID" value="CAJ22001.1"/>
    <property type="molecule type" value="Genomic_DNA"/>
</dbReference>
<dbReference type="KEGG" id="xcv:XCV0370"/>